<evidence type="ECO:0000313" key="3">
    <source>
        <dbReference type="Proteomes" id="UP001303160"/>
    </source>
</evidence>
<proteinExistence type="predicted"/>
<gene>
    <name evidence="2" type="ORF">QBC40DRAFT_261114</name>
</gene>
<feature type="compositionally biased region" description="Low complexity" evidence="1">
    <location>
        <begin position="26"/>
        <end position="41"/>
    </location>
</feature>
<dbReference type="Proteomes" id="UP001303160">
    <property type="component" value="Unassembled WGS sequence"/>
</dbReference>
<keyword evidence="3" id="KW-1185">Reference proteome</keyword>
<feature type="region of interest" description="Disordered" evidence="1">
    <location>
        <begin position="1"/>
        <end position="44"/>
    </location>
</feature>
<sequence length="353" mass="39494">MASRSSSSSSVLSRLSTPARSDRQRSSSGSPARPSSRNGPRYTLGPIRAVLQDARSPYDVVPLANTSRTFRFAVYCMTFAFNLLESQKGRSALITVDQFLESIRNDPPNVIVSTRVSGEGKTQRLNWNAYLGGDPYEAKSGVIFRLNKTIIDNAVYAADNNHREDFERFCFLMGLAAAHELVHTFVGYLTGNSDTDTPPRVIFPNIAPTAPLPVTDGEVGRFWEGKLLGFLVQAWEDPRNPLGDRQAGEMLGYLYDQQSKHYALGQGWMRAWAFLDFSVQPVRSAAPVHVSRGRKTMQETERRKHFFNKNDIPDSVDKTAFVERINDFPAHRLPLTVVRDIVSMAAHPSRIRA</sequence>
<evidence type="ECO:0000313" key="2">
    <source>
        <dbReference type="EMBL" id="KAK4205128.1"/>
    </source>
</evidence>
<accession>A0AAN6XQL6</accession>
<reference evidence="2" key="1">
    <citation type="journal article" date="2023" name="Mol. Phylogenet. Evol.">
        <title>Genome-scale phylogeny and comparative genomics of the fungal order Sordariales.</title>
        <authorList>
            <person name="Hensen N."/>
            <person name="Bonometti L."/>
            <person name="Westerberg I."/>
            <person name="Brannstrom I.O."/>
            <person name="Guillou S."/>
            <person name="Cros-Aarteil S."/>
            <person name="Calhoun S."/>
            <person name="Haridas S."/>
            <person name="Kuo A."/>
            <person name="Mondo S."/>
            <person name="Pangilinan J."/>
            <person name="Riley R."/>
            <person name="LaButti K."/>
            <person name="Andreopoulos B."/>
            <person name="Lipzen A."/>
            <person name="Chen C."/>
            <person name="Yan M."/>
            <person name="Daum C."/>
            <person name="Ng V."/>
            <person name="Clum A."/>
            <person name="Steindorff A."/>
            <person name="Ohm R.A."/>
            <person name="Martin F."/>
            <person name="Silar P."/>
            <person name="Natvig D.O."/>
            <person name="Lalanne C."/>
            <person name="Gautier V."/>
            <person name="Ament-Velasquez S.L."/>
            <person name="Kruys A."/>
            <person name="Hutchinson M.I."/>
            <person name="Powell A.J."/>
            <person name="Barry K."/>
            <person name="Miller A.N."/>
            <person name="Grigoriev I.V."/>
            <person name="Debuchy R."/>
            <person name="Gladieux P."/>
            <person name="Hiltunen Thoren M."/>
            <person name="Johannesson H."/>
        </authorList>
    </citation>
    <scope>NUCLEOTIDE SEQUENCE</scope>
    <source>
        <strain evidence="2">CBS 315.58</strain>
    </source>
</reference>
<dbReference type="AlphaFoldDB" id="A0AAN6XQL6"/>
<organism evidence="2 3">
    <name type="scientific">Triangularia verruculosa</name>
    <dbReference type="NCBI Taxonomy" id="2587418"/>
    <lineage>
        <taxon>Eukaryota</taxon>
        <taxon>Fungi</taxon>
        <taxon>Dikarya</taxon>
        <taxon>Ascomycota</taxon>
        <taxon>Pezizomycotina</taxon>
        <taxon>Sordariomycetes</taxon>
        <taxon>Sordariomycetidae</taxon>
        <taxon>Sordariales</taxon>
        <taxon>Podosporaceae</taxon>
        <taxon>Triangularia</taxon>
    </lineage>
</organism>
<protein>
    <submittedName>
        <fullName evidence="2">Uncharacterized protein</fullName>
    </submittedName>
</protein>
<evidence type="ECO:0000256" key="1">
    <source>
        <dbReference type="SAM" id="MobiDB-lite"/>
    </source>
</evidence>
<name>A0AAN6XQL6_9PEZI</name>
<reference evidence="2" key="2">
    <citation type="submission" date="2023-05" db="EMBL/GenBank/DDBJ databases">
        <authorList>
            <consortium name="Lawrence Berkeley National Laboratory"/>
            <person name="Steindorff A."/>
            <person name="Hensen N."/>
            <person name="Bonometti L."/>
            <person name="Westerberg I."/>
            <person name="Brannstrom I.O."/>
            <person name="Guillou S."/>
            <person name="Cros-Aarteil S."/>
            <person name="Calhoun S."/>
            <person name="Haridas S."/>
            <person name="Kuo A."/>
            <person name="Mondo S."/>
            <person name="Pangilinan J."/>
            <person name="Riley R."/>
            <person name="Labutti K."/>
            <person name="Andreopoulos B."/>
            <person name="Lipzen A."/>
            <person name="Chen C."/>
            <person name="Yanf M."/>
            <person name="Daum C."/>
            <person name="Ng V."/>
            <person name="Clum A."/>
            <person name="Ohm R."/>
            <person name="Martin F."/>
            <person name="Silar P."/>
            <person name="Natvig D."/>
            <person name="Lalanne C."/>
            <person name="Gautier V."/>
            <person name="Ament-Velasquez S.L."/>
            <person name="Kruys A."/>
            <person name="Hutchinson M.I."/>
            <person name="Powell A.J."/>
            <person name="Barry K."/>
            <person name="Miller A.N."/>
            <person name="Grigoriev I.V."/>
            <person name="Debuchy R."/>
            <person name="Gladieux P."/>
            <person name="Thoren M.H."/>
            <person name="Johannesson H."/>
        </authorList>
    </citation>
    <scope>NUCLEOTIDE SEQUENCE</scope>
    <source>
        <strain evidence="2">CBS 315.58</strain>
    </source>
</reference>
<comment type="caution">
    <text evidence="2">The sequence shown here is derived from an EMBL/GenBank/DDBJ whole genome shotgun (WGS) entry which is preliminary data.</text>
</comment>
<dbReference type="EMBL" id="MU863878">
    <property type="protein sequence ID" value="KAK4205128.1"/>
    <property type="molecule type" value="Genomic_DNA"/>
</dbReference>
<feature type="compositionally biased region" description="Low complexity" evidence="1">
    <location>
        <begin position="1"/>
        <end position="16"/>
    </location>
</feature>